<name>A0ACB7ZTX7_9AGAM</name>
<dbReference type="Proteomes" id="UP000790377">
    <property type="component" value="Unassembled WGS sequence"/>
</dbReference>
<protein>
    <submittedName>
        <fullName evidence="1">Uncharacterized protein</fullName>
    </submittedName>
</protein>
<evidence type="ECO:0000313" key="1">
    <source>
        <dbReference type="EMBL" id="KAH7903793.1"/>
    </source>
</evidence>
<gene>
    <name evidence="1" type="ORF">BJ138DRAFT_1020075</name>
</gene>
<feature type="non-terminal residue" evidence="1">
    <location>
        <position position="1"/>
    </location>
</feature>
<comment type="caution">
    <text evidence="1">The sequence shown here is derived from an EMBL/GenBank/DDBJ whole genome shotgun (WGS) entry which is preliminary data.</text>
</comment>
<sequence length="92" mass="10776">IVYLLGWHMNNGLQASNSKGFMKFVKGEIHKRFRILDMGPISKFIGIQFERDRVTRQILLYAHVQTSHYLCSNSHKPTQIQPQVTMQLVKEF</sequence>
<keyword evidence="2" id="KW-1185">Reference proteome</keyword>
<evidence type="ECO:0000313" key="2">
    <source>
        <dbReference type="Proteomes" id="UP000790377"/>
    </source>
</evidence>
<organism evidence="1 2">
    <name type="scientific">Hygrophoropsis aurantiaca</name>
    <dbReference type="NCBI Taxonomy" id="72124"/>
    <lineage>
        <taxon>Eukaryota</taxon>
        <taxon>Fungi</taxon>
        <taxon>Dikarya</taxon>
        <taxon>Basidiomycota</taxon>
        <taxon>Agaricomycotina</taxon>
        <taxon>Agaricomycetes</taxon>
        <taxon>Agaricomycetidae</taxon>
        <taxon>Boletales</taxon>
        <taxon>Coniophorineae</taxon>
        <taxon>Hygrophoropsidaceae</taxon>
        <taxon>Hygrophoropsis</taxon>
    </lineage>
</organism>
<accession>A0ACB7ZTX7</accession>
<dbReference type="EMBL" id="MU268758">
    <property type="protein sequence ID" value="KAH7903793.1"/>
    <property type="molecule type" value="Genomic_DNA"/>
</dbReference>
<reference evidence="1" key="1">
    <citation type="journal article" date="2021" name="New Phytol.">
        <title>Evolutionary innovations through gain and loss of genes in the ectomycorrhizal Boletales.</title>
        <authorList>
            <person name="Wu G."/>
            <person name="Miyauchi S."/>
            <person name="Morin E."/>
            <person name="Kuo A."/>
            <person name="Drula E."/>
            <person name="Varga T."/>
            <person name="Kohler A."/>
            <person name="Feng B."/>
            <person name="Cao Y."/>
            <person name="Lipzen A."/>
            <person name="Daum C."/>
            <person name="Hundley H."/>
            <person name="Pangilinan J."/>
            <person name="Johnson J."/>
            <person name="Barry K."/>
            <person name="LaButti K."/>
            <person name="Ng V."/>
            <person name="Ahrendt S."/>
            <person name="Min B."/>
            <person name="Choi I.G."/>
            <person name="Park H."/>
            <person name="Plett J.M."/>
            <person name="Magnuson J."/>
            <person name="Spatafora J.W."/>
            <person name="Nagy L.G."/>
            <person name="Henrissat B."/>
            <person name="Grigoriev I.V."/>
            <person name="Yang Z.L."/>
            <person name="Xu J."/>
            <person name="Martin F.M."/>
        </authorList>
    </citation>
    <scope>NUCLEOTIDE SEQUENCE</scope>
    <source>
        <strain evidence="1">ATCC 28755</strain>
    </source>
</reference>
<proteinExistence type="predicted"/>